<organism evidence="1 2">
    <name type="scientific">Mucuna pruriens</name>
    <name type="common">Velvet bean</name>
    <name type="synonym">Dolichos pruriens</name>
    <dbReference type="NCBI Taxonomy" id="157652"/>
    <lineage>
        <taxon>Eukaryota</taxon>
        <taxon>Viridiplantae</taxon>
        <taxon>Streptophyta</taxon>
        <taxon>Embryophyta</taxon>
        <taxon>Tracheophyta</taxon>
        <taxon>Spermatophyta</taxon>
        <taxon>Magnoliopsida</taxon>
        <taxon>eudicotyledons</taxon>
        <taxon>Gunneridae</taxon>
        <taxon>Pentapetalae</taxon>
        <taxon>rosids</taxon>
        <taxon>fabids</taxon>
        <taxon>Fabales</taxon>
        <taxon>Fabaceae</taxon>
        <taxon>Papilionoideae</taxon>
        <taxon>50 kb inversion clade</taxon>
        <taxon>NPAAA clade</taxon>
        <taxon>indigoferoid/millettioid clade</taxon>
        <taxon>Phaseoleae</taxon>
        <taxon>Mucuna</taxon>
    </lineage>
</organism>
<reference evidence="1" key="1">
    <citation type="submission" date="2018-05" db="EMBL/GenBank/DDBJ databases">
        <title>Draft genome of Mucuna pruriens seed.</title>
        <authorList>
            <person name="Nnadi N.E."/>
            <person name="Vos R."/>
            <person name="Hasami M.H."/>
            <person name="Devisetty U.K."/>
            <person name="Aguiy J.C."/>
        </authorList>
    </citation>
    <scope>NUCLEOTIDE SEQUENCE [LARGE SCALE GENOMIC DNA]</scope>
    <source>
        <strain evidence="1">JCA_2017</strain>
    </source>
</reference>
<sequence>MNAWFTTSFLINEELCPDKGAALDRSLRVPCEQHRIYKMLSKDMRNKHNSTLFAHIRPQALQRVLGPSGPRRIIGATPNFPFNAFMSTHPAQHSYL</sequence>
<protein>
    <submittedName>
        <fullName evidence="1">Uncharacterized protein</fullName>
    </submittedName>
</protein>
<gene>
    <name evidence="1" type="ORF">CR513_47444</name>
</gene>
<name>A0A371F3X2_MUCPR</name>
<keyword evidence="2" id="KW-1185">Reference proteome</keyword>
<feature type="non-terminal residue" evidence="1">
    <location>
        <position position="1"/>
    </location>
</feature>
<proteinExistence type="predicted"/>
<evidence type="ECO:0000313" key="1">
    <source>
        <dbReference type="EMBL" id="RDX73007.1"/>
    </source>
</evidence>
<dbReference type="AlphaFoldDB" id="A0A371F3X2"/>
<comment type="caution">
    <text evidence="1">The sequence shown here is derived from an EMBL/GenBank/DDBJ whole genome shotgun (WGS) entry which is preliminary data.</text>
</comment>
<evidence type="ECO:0000313" key="2">
    <source>
        <dbReference type="Proteomes" id="UP000257109"/>
    </source>
</evidence>
<dbReference type="Proteomes" id="UP000257109">
    <property type="component" value="Unassembled WGS sequence"/>
</dbReference>
<dbReference type="EMBL" id="QJKJ01010690">
    <property type="protein sequence ID" value="RDX73007.1"/>
    <property type="molecule type" value="Genomic_DNA"/>
</dbReference>
<accession>A0A371F3X2</accession>